<accession>A0A2P8EEX8</accession>
<dbReference type="OrthoDB" id="9788724at2"/>
<keyword evidence="3" id="KW-0808">Transferase</keyword>
<name>A0A2P8EEX8_9BACT</name>
<feature type="transmembrane region" description="Helical" evidence="1">
    <location>
        <begin position="274"/>
        <end position="293"/>
    </location>
</feature>
<comment type="caution">
    <text evidence="3">The sequence shown here is derived from an EMBL/GenBank/DDBJ whole genome shotgun (WGS) entry which is preliminary data.</text>
</comment>
<dbReference type="GO" id="GO:0016746">
    <property type="term" value="F:acyltransferase activity"/>
    <property type="evidence" value="ECO:0007669"/>
    <property type="project" value="UniProtKB-KW"/>
</dbReference>
<dbReference type="RefSeq" id="WP_106566023.1">
    <property type="nucleotide sequence ID" value="NZ_PYGF01000001.1"/>
</dbReference>
<protein>
    <submittedName>
        <fullName evidence="3">Putative acyltransferase</fullName>
    </submittedName>
</protein>
<feature type="transmembrane region" description="Helical" evidence="1">
    <location>
        <begin position="90"/>
        <end position="110"/>
    </location>
</feature>
<evidence type="ECO:0000256" key="1">
    <source>
        <dbReference type="SAM" id="Phobius"/>
    </source>
</evidence>
<dbReference type="AlphaFoldDB" id="A0A2P8EEX8"/>
<feature type="domain" description="Heparan-alpha-glucosaminide N-acetyltransferase catalytic" evidence="2">
    <location>
        <begin position="14"/>
        <end position="241"/>
    </location>
</feature>
<sequence>MSQQTPLGVPLQERYLALDVLRGLTIALMVIVNTPGSWSHMYAPFTHASWHGFTITDLVFPTFLFVVGNAMSFSMKKLEQMEQGLFLRKVFKRTFLIFIIGWLLNAFPFVDYSTETGYTMINWLEVRLLGVLQRIALCYMLASLILYYFGKRGAIMFSIITLLAYWGVLYYFGEGEDPYSLAGNAVVKLDLWLIGAKYLYMGEGVPFEPEGILSTFPSVVNVIAGYFAGKAIQLWGNNNKSVKNLIIWALGLIIICLVWDLGFPINKKIWTSSYVLLTVGLDLLLIAFLVLLIEVWQKRNWTYPLEVFGRNPLILYVLSGVVITLFHIIRIGDQTLKGIIYENLFTSWLGPKDASLLFSIAYMLLIWLIGLWMDKKKIYIKV</sequence>
<evidence type="ECO:0000313" key="4">
    <source>
        <dbReference type="Proteomes" id="UP000240708"/>
    </source>
</evidence>
<dbReference type="Proteomes" id="UP000240708">
    <property type="component" value="Unassembled WGS sequence"/>
</dbReference>
<keyword evidence="1" id="KW-0812">Transmembrane</keyword>
<feature type="transmembrane region" description="Helical" evidence="1">
    <location>
        <begin position="20"/>
        <end position="38"/>
    </location>
</feature>
<evidence type="ECO:0000259" key="2">
    <source>
        <dbReference type="Pfam" id="PF07786"/>
    </source>
</evidence>
<feature type="transmembrane region" description="Helical" evidence="1">
    <location>
        <begin position="212"/>
        <end position="233"/>
    </location>
</feature>
<gene>
    <name evidence="3" type="ORF">CLV48_101943</name>
</gene>
<feature type="transmembrane region" description="Helical" evidence="1">
    <location>
        <begin position="50"/>
        <end position="70"/>
    </location>
</feature>
<keyword evidence="4" id="KW-1185">Reference proteome</keyword>
<dbReference type="EMBL" id="PYGF01000001">
    <property type="protein sequence ID" value="PSL08001.1"/>
    <property type="molecule type" value="Genomic_DNA"/>
</dbReference>
<dbReference type="PANTHER" id="PTHR31061:SF24">
    <property type="entry name" value="LD22376P"/>
    <property type="match status" value="1"/>
</dbReference>
<feature type="transmembrane region" description="Helical" evidence="1">
    <location>
        <begin position="130"/>
        <end position="149"/>
    </location>
</feature>
<keyword evidence="1" id="KW-0472">Membrane</keyword>
<feature type="transmembrane region" description="Helical" evidence="1">
    <location>
        <begin position="245"/>
        <end position="262"/>
    </location>
</feature>
<dbReference type="Pfam" id="PF07786">
    <property type="entry name" value="HGSNAT_cat"/>
    <property type="match status" value="1"/>
</dbReference>
<reference evidence="3 4" key="1">
    <citation type="submission" date="2018-03" db="EMBL/GenBank/DDBJ databases">
        <title>Genomic Encyclopedia of Archaeal and Bacterial Type Strains, Phase II (KMG-II): from individual species to whole genera.</title>
        <authorList>
            <person name="Goeker M."/>
        </authorList>
    </citation>
    <scope>NUCLEOTIDE SEQUENCE [LARGE SCALE GENOMIC DNA]</scope>
    <source>
        <strain evidence="3 4">DSM 28057</strain>
    </source>
</reference>
<feature type="transmembrane region" description="Helical" evidence="1">
    <location>
        <begin position="313"/>
        <end position="333"/>
    </location>
</feature>
<keyword evidence="3" id="KW-0012">Acyltransferase</keyword>
<keyword evidence="1" id="KW-1133">Transmembrane helix</keyword>
<feature type="transmembrane region" description="Helical" evidence="1">
    <location>
        <begin position="154"/>
        <end position="173"/>
    </location>
</feature>
<proteinExistence type="predicted"/>
<feature type="transmembrane region" description="Helical" evidence="1">
    <location>
        <begin position="354"/>
        <end position="373"/>
    </location>
</feature>
<evidence type="ECO:0000313" key="3">
    <source>
        <dbReference type="EMBL" id="PSL08001.1"/>
    </source>
</evidence>
<dbReference type="PANTHER" id="PTHR31061">
    <property type="entry name" value="LD22376P"/>
    <property type="match status" value="1"/>
</dbReference>
<dbReference type="InterPro" id="IPR012429">
    <property type="entry name" value="HGSNAT_cat"/>
</dbReference>
<organism evidence="3 4">
    <name type="scientific">Cecembia rubra</name>
    <dbReference type="NCBI Taxonomy" id="1485585"/>
    <lineage>
        <taxon>Bacteria</taxon>
        <taxon>Pseudomonadati</taxon>
        <taxon>Bacteroidota</taxon>
        <taxon>Cytophagia</taxon>
        <taxon>Cytophagales</taxon>
        <taxon>Cyclobacteriaceae</taxon>
        <taxon>Cecembia</taxon>
    </lineage>
</organism>